<feature type="region of interest" description="Disordered" evidence="1">
    <location>
        <begin position="54"/>
        <end position="98"/>
    </location>
</feature>
<proteinExistence type="predicted"/>
<reference evidence="2 3" key="1">
    <citation type="submission" date="2015-09" db="EMBL/GenBank/DDBJ databases">
        <title>Host preference determinants of Valsa canker pathogens revealed by comparative genomics.</title>
        <authorList>
            <person name="Yin Z."/>
            <person name="Huang L."/>
        </authorList>
    </citation>
    <scope>NUCLEOTIDE SEQUENCE [LARGE SCALE GENOMIC DNA]</scope>
    <source>
        <strain evidence="2 3">SXYLt</strain>
    </source>
</reference>
<dbReference type="Proteomes" id="UP000285146">
    <property type="component" value="Unassembled WGS sequence"/>
</dbReference>
<dbReference type="EMBL" id="LKEB01000001">
    <property type="protein sequence ID" value="ROW18017.1"/>
    <property type="molecule type" value="Genomic_DNA"/>
</dbReference>
<feature type="compositionally biased region" description="Polar residues" evidence="1">
    <location>
        <begin position="189"/>
        <end position="220"/>
    </location>
</feature>
<gene>
    <name evidence="2" type="ORF">VPNG_00375</name>
</gene>
<evidence type="ECO:0000256" key="1">
    <source>
        <dbReference type="SAM" id="MobiDB-lite"/>
    </source>
</evidence>
<feature type="region of interest" description="Disordered" evidence="1">
    <location>
        <begin position="172"/>
        <end position="230"/>
    </location>
</feature>
<feature type="compositionally biased region" description="Polar residues" evidence="1">
    <location>
        <begin position="82"/>
        <end position="96"/>
    </location>
</feature>
<feature type="compositionally biased region" description="Basic and acidic residues" evidence="1">
    <location>
        <begin position="54"/>
        <end position="72"/>
    </location>
</feature>
<dbReference type="OrthoDB" id="5243090at2759"/>
<accession>A0A423XN60</accession>
<organism evidence="2 3">
    <name type="scientific">Cytospora leucostoma</name>
    <dbReference type="NCBI Taxonomy" id="1230097"/>
    <lineage>
        <taxon>Eukaryota</taxon>
        <taxon>Fungi</taxon>
        <taxon>Dikarya</taxon>
        <taxon>Ascomycota</taxon>
        <taxon>Pezizomycotina</taxon>
        <taxon>Sordariomycetes</taxon>
        <taxon>Sordariomycetidae</taxon>
        <taxon>Diaporthales</taxon>
        <taxon>Cytosporaceae</taxon>
        <taxon>Cytospora</taxon>
    </lineage>
</organism>
<evidence type="ECO:0000313" key="3">
    <source>
        <dbReference type="Proteomes" id="UP000285146"/>
    </source>
</evidence>
<protein>
    <submittedName>
        <fullName evidence="2">Uncharacterized protein</fullName>
    </submittedName>
</protein>
<dbReference type="AlphaFoldDB" id="A0A423XN60"/>
<dbReference type="InParanoid" id="A0A423XN60"/>
<comment type="caution">
    <text evidence="2">The sequence shown here is derived from an EMBL/GenBank/DDBJ whole genome shotgun (WGS) entry which is preliminary data.</text>
</comment>
<evidence type="ECO:0000313" key="2">
    <source>
        <dbReference type="EMBL" id="ROW18017.1"/>
    </source>
</evidence>
<keyword evidence="3" id="KW-1185">Reference proteome</keyword>
<name>A0A423XN60_9PEZI</name>
<sequence>MCLQKTRYSCGHTHLQQLPCDNNKKAKHGRSCLSLKPKATAPCRRRYDRNLKESCSKCGKRREGQQHSRELGSRGYDPPTLYSPTPSVPKSMSGQRTYRDKDLVRELNSVYEQATSAWATHNPRPDSYYEPGLNADVANLPDHYELPPAVWNPRGQRPESFYDRGLNADVANLPGHYEAPTSARPPMPSQFQSPTMRPERTPSQYNRSRMPSSPGPMQSLQRRRPPTMPTLVTLPYPSHYALGDSEVSPVSIGGASPRLASPLSSAGDRRFQTLQSLQERYYYSWR</sequence>